<keyword evidence="1" id="KW-1133">Transmembrane helix</keyword>
<feature type="transmembrane region" description="Helical" evidence="1">
    <location>
        <begin position="25"/>
        <end position="45"/>
    </location>
</feature>
<protein>
    <submittedName>
        <fullName evidence="2">Uncharacterized protein</fullName>
    </submittedName>
</protein>
<dbReference type="RefSeq" id="WP_154592072.1">
    <property type="nucleotide sequence ID" value="NZ_WLVL01000006.1"/>
</dbReference>
<keyword evidence="1" id="KW-0472">Membrane</keyword>
<keyword evidence="3" id="KW-1185">Reference proteome</keyword>
<keyword evidence="1" id="KW-0812">Transmembrane</keyword>
<evidence type="ECO:0000256" key="1">
    <source>
        <dbReference type="SAM" id="Phobius"/>
    </source>
</evidence>
<name>A0A6I3IG11_9MICO</name>
<organism evidence="2 3">
    <name type="scientific">Arsenicicoccus cauae</name>
    <dbReference type="NCBI Taxonomy" id="2663847"/>
    <lineage>
        <taxon>Bacteria</taxon>
        <taxon>Bacillati</taxon>
        <taxon>Actinomycetota</taxon>
        <taxon>Actinomycetes</taxon>
        <taxon>Micrococcales</taxon>
        <taxon>Intrasporangiaceae</taxon>
        <taxon>Arsenicicoccus</taxon>
    </lineage>
</organism>
<evidence type="ECO:0000313" key="2">
    <source>
        <dbReference type="EMBL" id="MTB70705.1"/>
    </source>
</evidence>
<accession>A0A6I3IG11</accession>
<sequence length="77" mass="7653">MPRHLTDLAAPAQIDAEAVAATRPALSLAVTLTLITIALVVAGTLLASPHLLVAAIVPAAGTVVLAGVASYQGVFRA</sequence>
<feature type="transmembrane region" description="Helical" evidence="1">
    <location>
        <begin position="51"/>
        <end position="71"/>
    </location>
</feature>
<evidence type="ECO:0000313" key="3">
    <source>
        <dbReference type="Proteomes" id="UP000431092"/>
    </source>
</evidence>
<reference evidence="2 3" key="1">
    <citation type="submission" date="2019-11" db="EMBL/GenBank/DDBJ databases">
        <title>Whole genome sequencing identifies a novel species of the genus Arsenicicoccus isolated from human blood.</title>
        <authorList>
            <person name="Jeong J.H."/>
            <person name="Kweon O.J."/>
            <person name="Kim H.R."/>
            <person name="Kim T.-H."/>
            <person name="Ha S.-M."/>
            <person name="Lee M.-K."/>
        </authorList>
    </citation>
    <scope>NUCLEOTIDE SEQUENCE [LARGE SCALE GENOMIC DNA]</scope>
    <source>
        <strain evidence="2 3">MKL-02</strain>
    </source>
</reference>
<dbReference type="Proteomes" id="UP000431092">
    <property type="component" value="Unassembled WGS sequence"/>
</dbReference>
<proteinExistence type="predicted"/>
<dbReference type="AlphaFoldDB" id="A0A6I3IG11"/>
<dbReference type="EMBL" id="WLVL01000006">
    <property type="protein sequence ID" value="MTB70705.1"/>
    <property type="molecule type" value="Genomic_DNA"/>
</dbReference>
<gene>
    <name evidence="2" type="ORF">GGG17_01675</name>
</gene>
<comment type="caution">
    <text evidence="2">The sequence shown here is derived from an EMBL/GenBank/DDBJ whole genome shotgun (WGS) entry which is preliminary data.</text>
</comment>